<keyword evidence="3" id="KW-1185">Reference proteome</keyword>
<organism evidence="2 3">
    <name type="scientific">Gossypium australe</name>
    <dbReference type="NCBI Taxonomy" id="47621"/>
    <lineage>
        <taxon>Eukaryota</taxon>
        <taxon>Viridiplantae</taxon>
        <taxon>Streptophyta</taxon>
        <taxon>Embryophyta</taxon>
        <taxon>Tracheophyta</taxon>
        <taxon>Spermatophyta</taxon>
        <taxon>Magnoliopsida</taxon>
        <taxon>eudicotyledons</taxon>
        <taxon>Gunneridae</taxon>
        <taxon>Pentapetalae</taxon>
        <taxon>rosids</taxon>
        <taxon>malvids</taxon>
        <taxon>Malvales</taxon>
        <taxon>Malvaceae</taxon>
        <taxon>Malvoideae</taxon>
        <taxon>Gossypium</taxon>
    </lineage>
</organism>
<dbReference type="PANTHER" id="PTHR24559">
    <property type="entry name" value="TRANSPOSON TY3-I GAG-POL POLYPROTEIN"/>
    <property type="match status" value="1"/>
</dbReference>
<sequence>MALEDQDKTSFVTEEDLFCYRVMPFRLMNASAIYQRLTGRSVEVYADDMLVKSSTLKGHVQDLSEYSFLQGPIKGIRAITIPSMVGDERSQYDAAGDFQDPKGIFNLCSNSILDNITLGLLEKWKGVLGGAPPDFDPKDLVAPTFGQVPAGVSIHPPIDTGSVHSQVHSTVADRSSRPPKLECPKFDGTNFRG</sequence>
<dbReference type="EMBL" id="SMMG02000006">
    <property type="protein sequence ID" value="KAA3469920.1"/>
    <property type="molecule type" value="Genomic_DNA"/>
</dbReference>
<dbReference type="OrthoDB" id="983203at2759"/>
<dbReference type="AlphaFoldDB" id="A0A5B6VKZ2"/>
<evidence type="ECO:0000256" key="1">
    <source>
        <dbReference type="SAM" id="MobiDB-lite"/>
    </source>
</evidence>
<dbReference type="SUPFAM" id="SSF56672">
    <property type="entry name" value="DNA/RNA polymerases"/>
    <property type="match status" value="1"/>
</dbReference>
<reference evidence="3" key="1">
    <citation type="journal article" date="2019" name="Plant Biotechnol. J.">
        <title>Genome sequencing of the Australian wild diploid species Gossypium australe highlights disease resistance and delayed gland morphogenesis.</title>
        <authorList>
            <person name="Cai Y."/>
            <person name="Cai X."/>
            <person name="Wang Q."/>
            <person name="Wang P."/>
            <person name="Zhang Y."/>
            <person name="Cai C."/>
            <person name="Xu Y."/>
            <person name="Wang K."/>
            <person name="Zhou Z."/>
            <person name="Wang C."/>
            <person name="Geng S."/>
            <person name="Li B."/>
            <person name="Dong Q."/>
            <person name="Hou Y."/>
            <person name="Wang H."/>
            <person name="Ai P."/>
            <person name="Liu Z."/>
            <person name="Yi F."/>
            <person name="Sun M."/>
            <person name="An G."/>
            <person name="Cheng J."/>
            <person name="Zhang Y."/>
            <person name="Shi Q."/>
            <person name="Xie Y."/>
            <person name="Shi X."/>
            <person name="Chang Y."/>
            <person name="Huang F."/>
            <person name="Chen Y."/>
            <person name="Hong S."/>
            <person name="Mi L."/>
            <person name="Sun Q."/>
            <person name="Zhang L."/>
            <person name="Zhou B."/>
            <person name="Peng R."/>
            <person name="Zhang X."/>
            <person name="Liu F."/>
        </authorList>
    </citation>
    <scope>NUCLEOTIDE SEQUENCE [LARGE SCALE GENOMIC DNA]</scope>
    <source>
        <strain evidence="3">cv. PA1801</strain>
    </source>
</reference>
<proteinExistence type="predicted"/>
<feature type="region of interest" description="Disordered" evidence="1">
    <location>
        <begin position="170"/>
        <end position="193"/>
    </location>
</feature>
<dbReference type="Proteomes" id="UP000325315">
    <property type="component" value="Unassembled WGS sequence"/>
</dbReference>
<accession>A0A5B6VKZ2</accession>
<dbReference type="Gene3D" id="3.30.70.270">
    <property type="match status" value="1"/>
</dbReference>
<dbReference type="InterPro" id="IPR043128">
    <property type="entry name" value="Rev_trsase/Diguanyl_cyclase"/>
</dbReference>
<dbReference type="InterPro" id="IPR043502">
    <property type="entry name" value="DNA/RNA_pol_sf"/>
</dbReference>
<comment type="caution">
    <text evidence="2">The sequence shown here is derived from an EMBL/GenBank/DDBJ whole genome shotgun (WGS) entry which is preliminary data.</text>
</comment>
<dbReference type="PANTHER" id="PTHR24559:SF430">
    <property type="entry name" value="RNA-DIRECTED DNA POLYMERASE"/>
    <property type="match status" value="1"/>
</dbReference>
<name>A0A5B6VKZ2_9ROSI</name>
<dbReference type="InterPro" id="IPR053134">
    <property type="entry name" value="RNA-dir_DNA_polymerase"/>
</dbReference>
<feature type="compositionally biased region" description="Basic and acidic residues" evidence="1">
    <location>
        <begin position="174"/>
        <end position="185"/>
    </location>
</feature>
<protein>
    <submittedName>
        <fullName evidence="2">Retrovirus-related Pol polyprotein from transposon 17.6</fullName>
    </submittedName>
</protein>
<evidence type="ECO:0000313" key="3">
    <source>
        <dbReference type="Proteomes" id="UP000325315"/>
    </source>
</evidence>
<dbReference type="Gene3D" id="3.10.10.10">
    <property type="entry name" value="HIV Type 1 Reverse Transcriptase, subunit A, domain 1"/>
    <property type="match status" value="1"/>
</dbReference>
<gene>
    <name evidence="2" type="ORF">EPI10_015668</name>
</gene>
<evidence type="ECO:0000313" key="2">
    <source>
        <dbReference type="EMBL" id="KAA3469920.1"/>
    </source>
</evidence>